<dbReference type="AlphaFoldDB" id="X1GUV0"/>
<evidence type="ECO:0000259" key="1">
    <source>
        <dbReference type="Pfam" id="PF03235"/>
    </source>
</evidence>
<reference evidence="2" key="1">
    <citation type="journal article" date="2014" name="Front. Microbiol.">
        <title>High frequency of phylogenetically diverse reductive dehalogenase-homologous genes in deep subseafloor sedimentary metagenomes.</title>
        <authorList>
            <person name="Kawai M."/>
            <person name="Futagami T."/>
            <person name="Toyoda A."/>
            <person name="Takaki Y."/>
            <person name="Nishi S."/>
            <person name="Hori S."/>
            <person name="Arai W."/>
            <person name="Tsubouchi T."/>
            <person name="Morono Y."/>
            <person name="Uchiyama I."/>
            <person name="Ito T."/>
            <person name="Fujiyama A."/>
            <person name="Inagaki F."/>
            <person name="Takami H."/>
        </authorList>
    </citation>
    <scope>NUCLEOTIDE SEQUENCE</scope>
    <source>
        <strain evidence="2">Expedition CK06-06</strain>
    </source>
</reference>
<proteinExistence type="predicted"/>
<sequence>MSNINRDIVSEDMKIITFVDEKLAKDKLLIPTFQREFVWEPENIRKLWDSIFRFYPIGSILYWVTDNYLTTHRKLGGFEFPHDEDAVRKFKDWSYILDGQQRATSLLVSIYGGKGKVKEDKNFDYTMYFDSTNAQFFCANELKKRQEKVNPAFLVRLRDVPKWGFSFYKDVASQEGYNKDIEGNLVQLARIFTDYKLVLIKIQGVDVDEVCEIFERVNQEGKKLDPVDIIIAKTYRNEDLDKGIKMFYLRDKLKELKEILSSKGHRFQDIGNLTIVQMISICLREEQFEKHY</sequence>
<dbReference type="EMBL" id="BARU01006780">
    <property type="protein sequence ID" value="GAH36788.1"/>
    <property type="molecule type" value="Genomic_DNA"/>
</dbReference>
<feature type="domain" description="GmrSD restriction endonucleases N-terminal" evidence="1">
    <location>
        <begin position="25"/>
        <end position="232"/>
    </location>
</feature>
<name>X1GUV0_9ZZZZ</name>
<dbReference type="Pfam" id="PF03235">
    <property type="entry name" value="GmrSD_N"/>
    <property type="match status" value="1"/>
</dbReference>
<gene>
    <name evidence="2" type="ORF">S03H2_13353</name>
</gene>
<protein>
    <recommendedName>
        <fullName evidence="1">GmrSD restriction endonucleases N-terminal domain-containing protein</fullName>
    </recommendedName>
</protein>
<comment type="caution">
    <text evidence="2">The sequence shown here is derived from an EMBL/GenBank/DDBJ whole genome shotgun (WGS) entry which is preliminary data.</text>
</comment>
<dbReference type="PANTHER" id="PTHR37292">
    <property type="entry name" value="VNG6097C"/>
    <property type="match status" value="1"/>
</dbReference>
<dbReference type="PANTHER" id="PTHR37292:SF2">
    <property type="entry name" value="DUF262 DOMAIN-CONTAINING PROTEIN"/>
    <property type="match status" value="1"/>
</dbReference>
<organism evidence="2">
    <name type="scientific">marine sediment metagenome</name>
    <dbReference type="NCBI Taxonomy" id="412755"/>
    <lineage>
        <taxon>unclassified sequences</taxon>
        <taxon>metagenomes</taxon>
        <taxon>ecological metagenomes</taxon>
    </lineage>
</organism>
<evidence type="ECO:0000313" key="2">
    <source>
        <dbReference type="EMBL" id="GAH36788.1"/>
    </source>
</evidence>
<accession>X1GUV0</accession>
<dbReference type="InterPro" id="IPR004919">
    <property type="entry name" value="GmrSD_N"/>
</dbReference>